<evidence type="ECO:0000313" key="7">
    <source>
        <dbReference type="EMBL" id="HIX35244.1"/>
    </source>
</evidence>
<feature type="transmembrane region" description="Helical" evidence="6">
    <location>
        <begin position="186"/>
        <end position="205"/>
    </location>
</feature>
<keyword evidence="4 6" id="KW-1133">Transmembrane helix</keyword>
<feature type="transmembrane region" description="Helical" evidence="6">
    <location>
        <begin position="35"/>
        <end position="59"/>
    </location>
</feature>
<accession>A0A9D1VHR4</accession>
<feature type="transmembrane region" description="Helical" evidence="6">
    <location>
        <begin position="6"/>
        <end position="23"/>
    </location>
</feature>
<dbReference type="PIRSF" id="PIRSF006060">
    <property type="entry name" value="AA_transporter"/>
    <property type="match status" value="1"/>
</dbReference>
<proteinExistence type="predicted"/>
<feature type="transmembrane region" description="Helical" evidence="6">
    <location>
        <begin position="368"/>
        <end position="387"/>
    </location>
</feature>
<dbReference type="Gene3D" id="1.20.1740.10">
    <property type="entry name" value="Amino acid/polyamine transporter I"/>
    <property type="match status" value="1"/>
</dbReference>
<evidence type="ECO:0000256" key="5">
    <source>
        <dbReference type="ARBA" id="ARBA00023136"/>
    </source>
</evidence>
<feature type="transmembrane region" description="Helical" evidence="6">
    <location>
        <begin position="311"/>
        <end position="329"/>
    </location>
</feature>
<organism evidence="7 8">
    <name type="scientific">Candidatus Limosilactobacillus merdigallinarum</name>
    <dbReference type="NCBI Taxonomy" id="2838652"/>
    <lineage>
        <taxon>Bacteria</taxon>
        <taxon>Bacillati</taxon>
        <taxon>Bacillota</taxon>
        <taxon>Bacilli</taxon>
        <taxon>Lactobacillales</taxon>
        <taxon>Lactobacillaceae</taxon>
        <taxon>Limosilactobacillus</taxon>
    </lineage>
</organism>
<evidence type="ECO:0000256" key="1">
    <source>
        <dbReference type="ARBA" id="ARBA00004651"/>
    </source>
</evidence>
<dbReference type="PANTHER" id="PTHR42770">
    <property type="entry name" value="AMINO ACID TRANSPORTER-RELATED"/>
    <property type="match status" value="1"/>
</dbReference>
<name>A0A9D1VHR4_9LACO</name>
<dbReference type="EMBL" id="DXFH01000006">
    <property type="protein sequence ID" value="HIX35244.1"/>
    <property type="molecule type" value="Genomic_DNA"/>
</dbReference>
<evidence type="ECO:0000256" key="4">
    <source>
        <dbReference type="ARBA" id="ARBA00022989"/>
    </source>
</evidence>
<feature type="transmembrane region" description="Helical" evidence="6">
    <location>
        <begin position="217"/>
        <end position="245"/>
    </location>
</feature>
<evidence type="ECO:0000256" key="6">
    <source>
        <dbReference type="SAM" id="Phobius"/>
    </source>
</evidence>
<evidence type="ECO:0000256" key="3">
    <source>
        <dbReference type="ARBA" id="ARBA00022692"/>
    </source>
</evidence>
<gene>
    <name evidence="7" type="ORF">H9856_02365</name>
</gene>
<feature type="transmembrane region" description="Helical" evidence="6">
    <location>
        <begin position="265"/>
        <end position="290"/>
    </location>
</feature>
<dbReference type="InterPro" id="IPR050367">
    <property type="entry name" value="APC_superfamily"/>
</dbReference>
<dbReference type="GO" id="GO:0022857">
    <property type="term" value="F:transmembrane transporter activity"/>
    <property type="evidence" value="ECO:0007669"/>
    <property type="project" value="InterPro"/>
</dbReference>
<dbReference type="GO" id="GO:0005886">
    <property type="term" value="C:plasma membrane"/>
    <property type="evidence" value="ECO:0007669"/>
    <property type="project" value="UniProtKB-SubCell"/>
</dbReference>
<dbReference type="InterPro" id="IPR002293">
    <property type="entry name" value="AA/rel_permease1"/>
</dbReference>
<dbReference type="PANTHER" id="PTHR42770:SF18">
    <property type="entry name" value="ARGININE_AGMATINE ANTIPORTER"/>
    <property type="match status" value="1"/>
</dbReference>
<keyword evidence="2" id="KW-1003">Cell membrane</keyword>
<evidence type="ECO:0000256" key="2">
    <source>
        <dbReference type="ARBA" id="ARBA00022475"/>
    </source>
</evidence>
<sequence>MGFWSIVLFGINGILGSGIFLLPGNGYKLFGPASLISLAVDAVLVLMIGMCFAECSGLFDETGGAYLYAKTAFGDFAGYEIGLVTWAIRIIAEGTLYVGIATALGGLYKPWSTPLAKNIIVTIIGIIIIAVNCTGVKTPTLINDIITVAKLTPILAVAVIGVFFIHQHNFVPFFQPGSTPTSFANATVTLFFVFTGVESLVITAGNMKDPAKNLPKALLLVIGVVTLIYMLVMATCIGILGPQLAKTNVPLQNAATAIAGRVGESVIIVGTFLSMGGMALNASFISPRLVASLADNRQMPLVLGRESKKGAPIVAIFVHIALVLLVAYSGSYQSLVSISVVSRFAQYIPTCLAVIVFRRTMKNKPREFKIPGGYTVPILALVISVWLLAHTQVYQLIAGFGALVIIFPFYFITGQNKRDKEIEEEKAEQFHQNN</sequence>
<comment type="caution">
    <text evidence="7">The sequence shown here is derived from an EMBL/GenBank/DDBJ whole genome shotgun (WGS) entry which is preliminary data.</text>
</comment>
<dbReference type="Proteomes" id="UP000824231">
    <property type="component" value="Unassembled WGS sequence"/>
</dbReference>
<evidence type="ECO:0000313" key="8">
    <source>
        <dbReference type="Proteomes" id="UP000824231"/>
    </source>
</evidence>
<keyword evidence="3 6" id="KW-0812">Transmembrane</keyword>
<keyword evidence="5 6" id="KW-0472">Membrane</keyword>
<feature type="transmembrane region" description="Helical" evidence="6">
    <location>
        <begin position="145"/>
        <end position="166"/>
    </location>
</feature>
<dbReference type="Pfam" id="PF13520">
    <property type="entry name" value="AA_permease_2"/>
    <property type="match status" value="1"/>
</dbReference>
<protein>
    <submittedName>
        <fullName evidence="7">APC family permease</fullName>
    </submittedName>
</protein>
<comment type="subcellular location">
    <subcellularLocation>
        <location evidence="1">Cell membrane</location>
        <topology evidence="1">Multi-pass membrane protein</topology>
    </subcellularLocation>
</comment>
<reference evidence="7" key="1">
    <citation type="journal article" date="2021" name="PeerJ">
        <title>Extensive microbial diversity within the chicken gut microbiome revealed by metagenomics and culture.</title>
        <authorList>
            <person name="Gilroy R."/>
            <person name="Ravi A."/>
            <person name="Getino M."/>
            <person name="Pursley I."/>
            <person name="Horton D.L."/>
            <person name="Alikhan N.F."/>
            <person name="Baker D."/>
            <person name="Gharbi K."/>
            <person name="Hall N."/>
            <person name="Watson M."/>
            <person name="Adriaenssens E.M."/>
            <person name="Foster-Nyarko E."/>
            <person name="Jarju S."/>
            <person name="Secka A."/>
            <person name="Antonio M."/>
            <person name="Oren A."/>
            <person name="Chaudhuri R.R."/>
            <person name="La Ragione R."/>
            <person name="Hildebrand F."/>
            <person name="Pallen M.J."/>
        </authorList>
    </citation>
    <scope>NUCLEOTIDE SEQUENCE</scope>
    <source>
        <strain evidence="7">ChiSxjej3B15-572</strain>
    </source>
</reference>
<feature type="transmembrane region" description="Helical" evidence="6">
    <location>
        <begin position="115"/>
        <end position="133"/>
    </location>
</feature>
<reference evidence="7" key="2">
    <citation type="submission" date="2021-04" db="EMBL/GenBank/DDBJ databases">
        <authorList>
            <person name="Gilroy R."/>
        </authorList>
    </citation>
    <scope>NUCLEOTIDE SEQUENCE</scope>
    <source>
        <strain evidence="7">ChiSxjej3B15-572</strain>
    </source>
</reference>
<feature type="transmembrane region" description="Helical" evidence="6">
    <location>
        <begin position="393"/>
        <end position="412"/>
    </location>
</feature>
<dbReference type="AlphaFoldDB" id="A0A9D1VHR4"/>
<feature type="transmembrane region" description="Helical" evidence="6">
    <location>
        <begin position="335"/>
        <end position="356"/>
    </location>
</feature>